<feature type="chain" id="PRO_5045304339" evidence="3">
    <location>
        <begin position="21"/>
        <end position="310"/>
    </location>
</feature>
<dbReference type="SUPFAM" id="SSF51261">
    <property type="entry name" value="Duplicated hybrid motif"/>
    <property type="match status" value="1"/>
</dbReference>
<keyword evidence="6" id="KW-1185">Reference proteome</keyword>
<evidence type="ECO:0000313" key="6">
    <source>
        <dbReference type="Proteomes" id="UP000326331"/>
    </source>
</evidence>
<reference evidence="5 6" key="1">
    <citation type="submission" date="2019-08" db="EMBL/GenBank/DDBJ databases">
        <authorList>
            <person name="Toschakov S.V."/>
        </authorList>
    </citation>
    <scope>NUCLEOTIDE SEQUENCE [LARGE SCALE GENOMIC DNA]</scope>
    <source>
        <strain evidence="5 6">3753O</strain>
    </source>
</reference>
<dbReference type="Pfam" id="PF01551">
    <property type="entry name" value="Peptidase_M23"/>
    <property type="match status" value="1"/>
</dbReference>
<keyword evidence="1 3" id="KW-0732">Signal</keyword>
<evidence type="ECO:0000256" key="1">
    <source>
        <dbReference type="ARBA" id="ARBA00022729"/>
    </source>
</evidence>
<name>A0ABX6C5P6_9CHLR</name>
<feature type="region of interest" description="Disordered" evidence="2">
    <location>
        <begin position="245"/>
        <end position="310"/>
    </location>
</feature>
<dbReference type="InterPro" id="IPR016047">
    <property type="entry name" value="M23ase_b-sheet_dom"/>
</dbReference>
<dbReference type="CDD" id="cd12797">
    <property type="entry name" value="M23_peptidase"/>
    <property type="match status" value="1"/>
</dbReference>
<feature type="compositionally biased region" description="Low complexity" evidence="2">
    <location>
        <begin position="254"/>
        <end position="280"/>
    </location>
</feature>
<evidence type="ECO:0000256" key="2">
    <source>
        <dbReference type="SAM" id="MobiDB-lite"/>
    </source>
</evidence>
<evidence type="ECO:0000313" key="5">
    <source>
        <dbReference type="EMBL" id="QFG03319.1"/>
    </source>
</evidence>
<feature type="region of interest" description="Disordered" evidence="2">
    <location>
        <begin position="56"/>
        <end position="77"/>
    </location>
</feature>
<organism evidence="5 6">
    <name type="scientific">Tepidiforma bonchosmolovskayae</name>
    <dbReference type="NCBI Taxonomy" id="2601677"/>
    <lineage>
        <taxon>Bacteria</taxon>
        <taxon>Bacillati</taxon>
        <taxon>Chloroflexota</taxon>
        <taxon>Tepidiformia</taxon>
        <taxon>Tepidiformales</taxon>
        <taxon>Tepidiformaceae</taxon>
        <taxon>Tepidiforma</taxon>
    </lineage>
</organism>
<dbReference type="Proteomes" id="UP000326331">
    <property type="component" value="Chromosome"/>
</dbReference>
<dbReference type="InterPro" id="IPR011055">
    <property type="entry name" value="Dup_hybrid_motif"/>
</dbReference>
<dbReference type="PANTHER" id="PTHR21666">
    <property type="entry name" value="PEPTIDASE-RELATED"/>
    <property type="match status" value="1"/>
</dbReference>
<feature type="compositionally biased region" description="Pro residues" evidence="2">
    <location>
        <begin position="281"/>
        <end position="310"/>
    </location>
</feature>
<sequence>MNVRVRLPMRVSHAARVMLAGTLAASVAAVVTARQPQGSEADTDGTGPAAAGVIALPGEARGGPHGPSPTPAPAAHTDEGAVAAPASNTLPGTEVAQAAASRFQLPLRAWSRVTDRYGATNRGPGRIHGGIDLALDGLSRSPVYSACTGTVAATDYSSAYGYHVVVDCGDGWSTLYAHLSQVLVKPGEAVNNDVVLGISGSSGFSTGEHLHFEIRWQDTPVNPEQYLDFKIPPGTPLSDGPLWFPGSGRGAGGTSAPPTATATPTETPTPTNTPTVTPTPTITPTPTWTPTPTPTPRPPTRTPTPLPRAY</sequence>
<reference evidence="5 6" key="2">
    <citation type="submission" date="2019-10" db="EMBL/GenBank/DDBJ databases">
        <title>Thermopilla bonchosmolovskayae gen. nov., sp. nov., a moderately thermophilic Chloroflexi bacterium from a Chukotka hot spring (Arctic, Russia), representing a novel classis Thermopillaia, which include previously uncultivated lineage OLB14.</title>
        <authorList>
            <person name="Kochetkova T.V."/>
            <person name="Zayulina K.S."/>
            <person name="Zhigarkov V.S."/>
            <person name="Minaev N.V."/>
            <person name="Novikov A."/>
            <person name="Toshchakov S.V."/>
            <person name="Elcheninov A.G."/>
            <person name="Kublanov I.V."/>
        </authorList>
    </citation>
    <scope>NUCLEOTIDE SEQUENCE [LARGE SCALE GENOMIC DNA]</scope>
    <source>
        <strain evidence="5 6">3753O</strain>
    </source>
</reference>
<evidence type="ECO:0000256" key="3">
    <source>
        <dbReference type="SAM" id="SignalP"/>
    </source>
</evidence>
<dbReference type="RefSeq" id="WP_158067282.1">
    <property type="nucleotide sequence ID" value="NZ_CP042829.1"/>
</dbReference>
<evidence type="ECO:0000259" key="4">
    <source>
        <dbReference type="Pfam" id="PF01551"/>
    </source>
</evidence>
<protein>
    <submittedName>
        <fullName evidence="5">Peptidoglycan DD-metalloendopeptidase family protein</fullName>
    </submittedName>
</protein>
<proteinExistence type="predicted"/>
<dbReference type="Gene3D" id="2.70.70.10">
    <property type="entry name" value="Glucose Permease (Domain IIA)"/>
    <property type="match status" value="1"/>
</dbReference>
<gene>
    <name evidence="5" type="ORF">Tbon_08425</name>
</gene>
<dbReference type="InterPro" id="IPR050570">
    <property type="entry name" value="Cell_wall_metabolism_enzyme"/>
</dbReference>
<dbReference type="PANTHER" id="PTHR21666:SF289">
    <property type="entry name" value="L-ALA--D-GLU ENDOPEPTIDASE"/>
    <property type="match status" value="1"/>
</dbReference>
<feature type="domain" description="M23ase beta-sheet core" evidence="4">
    <location>
        <begin position="127"/>
        <end position="223"/>
    </location>
</feature>
<dbReference type="EMBL" id="CP042829">
    <property type="protein sequence ID" value="QFG03319.1"/>
    <property type="molecule type" value="Genomic_DNA"/>
</dbReference>
<feature type="signal peptide" evidence="3">
    <location>
        <begin position="1"/>
        <end position="20"/>
    </location>
</feature>
<accession>A0ABX6C5P6</accession>